<dbReference type="PROSITE" id="PS51207">
    <property type="entry name" value="PXA"/>
    <property type="match status" value="1"/>
</dbReference>
<reference evidence="7" key="1">
    <citation type="submission" date="2021-02" db="EMBL/GenBank/DDBJ databases">
        <authorList>
            <person name="Nowell W R."/>
        </authorList>
    </citation>
    <scope>NUCLEOTIDE SEQUENCE</scope>
</reference>
<name>A0A816KGV1_9BILA</name>
<dbReference type="Pfam" id="PF00787">
    <property type="entry name" value="PX"/>
    <property type="match status" value="1"/>
</dbReference>
<protein>
    <recommendedName>
        <fullName evidence="9">Sorting nexin-14</fullName>
    </recommendedName>
</protein>
<feature type="transmembrane region" description="Helical" evidence="2">
    <location>
        <begin position="20"/>
        <end position="53"/>
    </location>
</feature>
<dbReference type="InterPro" id="IPR003114">
    <property type="entry name" value="Phox_assoc"/>
</dbReference>
<dbReference type="PANTHER" id="PTHR22775:SF3">
    <property type="entry name" value="SORTING NEXIN-13"/>
    <property type="match status" value="1"/>
</dbReference>
<dbReference type="OrthoDB" id="5582218at2759"/>
<dbReference type="Pfam" id="PF02194">
    <property type="entry name" value="PXA"/>
    <property type="match status" value="1"/>
</dbReference>
<comment type="similarity">
    <text evidence="1">Belongs to the sorting nexin family.</text>
</comment>
<dbReference type="EMBL" id="CAJNOV010000145">
    <property type="protein sequence ID" value="CAF1001430.1"/>
    <property type="molecule type" value="Genomic_DNA"/>
</dbReference>
<gene>
    <name evidence="5" type="ORF">CJN711_LOCUS2375</name>
    <name evidence="6" type="ORF">KQP761_LOCUS2656</name>
    <name evidence="7" type="ORF">MBJ925_LOCUS1793</name>
</gene>
<keyword evidence="2" id="KW-1133">Transmembrane helix</keyword>
<dbReference type="PANTHER" id="PTHR22775">
    <property type="entry name" value="SORTING NEXIN"/>
    <property type="match status" value="1"/>
</dbReference>
<accession>A0A816KGV1</accession>
<dbReference type="SMART" id="SM00312">
    <property type="entry name" value="PX"/>
    <property type="match status" value="1"/>
</dbReference>
<proteinExistence type="inferred from homology"/>
<evidence type="ECO:0000313" key="8">
    <source>
        <dbReference type="Proteomes" id="UP000663824"/>
    </source>
</evidence>
<evidence type="ECO:0000256" key="1">
    <source>
        <dbReference type="ARBA" id="ARBA00010883"/>
    </source>
</evidence>
<dbReference type="InterPro" id="IPR001683">
    <property type="entry name" value="PX_dom"/>
</dbReference>
<dbReference type="EMBL" id="CAJNOW010000165">
    <property type="protein sequence ID" value="CAF1258352.1"/>
    <property type="molecule type" value="Genomic_DNA"/>
</dbReference>
<comment type="caution">
    <text evidence="7">The sequence shown here is derived from an EMBL/GenBank/DDBJ whole genome shotgun (WGS) entry which is preliminary data.</text>
</comment>
<sequence length="728" mass="85289">MSYRFLLNLIQRFSLLQQYVVILSVSFILLLIFNHWWCIFLLPLSTIFANFVVQRLSRNNQLPLKFSGHIYNLLIRKQSFKQGDNTQQAIYVSTPYDTSIHKECDTYILTIIARYIDVWYYPLVSTDQEFREDVMVLFRVVLNRFSDQFKSLKSYDIIRRIVNLQQHHMEQYLRAHDSFEKQRKPNRISKSVVEEFGQIYGFHRSLVHNDIHAHLKAIVELLFTDLIPESFHIYSYNRAGREFLTQIFVNCVFLPLFNQFSKPQTLYYLIVLLCETEEQRKTFETSENSSIEIPSTVLNGNKPITLAEHVNNQPNQNSEPLSSRLERIIYSATIISSDIAYDSMFGAAYTVYLIQCETKSPFTSDATHRYKVGRRFSEFVNLNKRLQQNQVTVRHCSDIDGIFRTVPMSMDNMNSDIIRRRKNMLEEYIQKVISNEVLNCSHDVLEFFAFNSDPNIPFEILPSKLPVPRVDKVLLRTVSDLSSKLNKLRPTKREAAPIQETFQLNILTTYEKDSSTMDQFKAFIQRSSFLCPSYSLELNSIDSEFLQLLLTRLSIPSSREHHIIQSDIPLTDALLSLIHTCLHSRDTYISYESTNQSLRTVFGYLIEEFVKNQIDDLLSLEKIIKYLMDLRTKVLWPAENSTSVPMKNVKQRAFNACMNKIPTWLQHIVGKENIHRIITNFLGCLFYEKLNQHFLCNLFDLLIEQLIPDIAKEDFLTRYVQMHAGVRS</sequence>
<dbReference type="Gene3D" id="3.30.1520.10">
    <property type="entry name" value="Phox-like domain"/>
    <property type="match status" value="1"/>
</dbReference>
<keyword evidence="2" id="KW-0472">Membrane</keyword>
<dbReference type="AlphaFoldDB" id="A0A816KGV1"/>
<dbReference type="PROSITE" id="PS50195">
    <property type="entry name" value="PX"/>
    <property type="match status" value="1"/>
</dbReference>
<dbReference type="InterPro" id="IPR036871">
    <property type="entry name" value="PX_dom_sf"/>
</dbReference>
<evidence type="ECO:0008006" key="9">
    <source>
        <dbReference type="Google" id="ProtNLM"/>
    </source>
</evidence>
<evidence type="ECO:0000313" key="7">
    <source>
        <dbReference type="EMBL" id="CAF1919859.1"/>
    </source>
</evidence>
<dbReference type="SMART" id="SM00313">
    <property type="entry name" value="PXA"/>
    <property type="match status" value="1"/>
</dbReference>
<organism evidence="7 8">
    <name type="scientific">Rotaria magnacalcarata</name>
    <dbReference type="NCBI Taxonomy" id="392030"/>
    <lineage>
        <taxon>Eukaryota</taxon>
        <taxon>Metazoa</taxon>
        <taxon>Spiralia</taxon>
        <taxon>Gnathifera</taxon>
        <taxon>Rotifera</taxon>
        <taxon>Eurotatoria</taxon>
        <taxon>Bdelloidea</taxon>
        <taxon>Philodinida</taxon>
        <taxon>Philodinidae</taxon>
        <taxon>Rotaria</taxon>
    </lineage>
</organism>
<dbReference type="Proteomes" id="UP000663824">
    <property type="component" value="Unassembled WGS sequence"/>
</dbReference>
<dbReference type="Pfam" id="PF08628">
    <property type="entry name" value="Nexin_C"/>
    <property type="match status" value="1"/>
</dbReference>
<evidence type="ECO:0000313" key="5">
    <source>
        <dbReference type="EMBL" id="CAF1001430.1"/>
    </source>
</evidence>
<feature type="domain" description="PX" evidence="3">
    <location>
        <begin position="330"/>
        <end position="455"/>
    </location>
</feature>
<keyword evidence="2" id="KW-0812">Transmembrane</keyword>
<evidence type="ECO:0000313" key="6">
    <source>
        <dbReference type="EMBL" id="CAF1258352.1"/>
    </source>
</evidence>
<dbReference type="Proteomes" id="UP000663855">
    <property type="component" value="Unassembled WGS sequence"/>
</dbReference>
<dbReference type="SUPFAM" id="SSF64268">
    <property type="entry name" value="PX domain"/>
    <property type="match status" value="1"/>
</dbReference>
<evidence type="ECO:0000259" key="4">
    <source>
        <dbReference type="PROSITE" id="PS51207"/>
    </source>
</evidence>
<evidence type="ECO:0000256" key="2">
    <source>
        <dbReference type="SAM" id="Phobius"/>
    </source>
</evidence>
<evidence type="ECO:0000259" key="3">
    <source>
        <dbReference type="PROSITE" id="PS50195"/>
    </source>
</evidence>
<dbReference type="Proteomes" id="UP000663834">
    <property type="component" value="Unassembled WGS sequence"/>
</dbReference>
<feature type="domain" description="PXA" evidence="4">
    <location>
        <begin position="97"/>
        <end position="278"/>
    </location>
</feature>
<dbReference type="GO" id="GO:0035091">
    <property type="term" value="F:phosphatidylinositol binding"/>
    <property type="evidence" value="ECO:0007669"/>
    <property type="project" value="InterPro"/>
</dbReference>
<dbReference type="InterPro" id="IPR013937">
    <property type="entry name" value="Sorting_nexin_C"/>
</dbReference>
<dbReference type="EMBL" id="CAJNRE010000115">
    <property type="protein sequence ID" value="CAF1919859.1"/>
    <property type="molecule type" value="Genomic_DNA"/>
</dbReference>